<feature type="binding site" evidence="8">
    <location>
        <position position="159"/>
    </location>
    <ligand>
        <name>substrate</name>
    </ligand>
</feature>
<comment type="similarity">
    <text evidence="2 8">Belongs to the diaminopimelate epimerase family.</text>
</comment>
<dbReference type="GO" id="GO:0008837">
    <property type="term" value="F:diaminopimelate epimerase activity"/>
    <property type="evidence" value="ECO:0007669"/>
    <property type="project" value="UniProtKB-EC"/>
</dbReference>
<dbReference type="PANTHER" id="PTHR31689">
    <property type="entry name" value="DIAMINOPIMELATE EPIMERASE, CHLOROPLASTIC"/>
    <property type="match status" value="1"/>
</dbReference>
<accession>A0ABV3TD34</accession>
<dbReference type="NCBIfam" id="TIGR00652">
    <property type="entry name" value="DapF"/>
    <property type="match status" value="1"/>
</dbReference>
<keyword evidence="5 8" id="KW-0457">Lysine biosynthesis</keyword>
<feature type="active site" description="Proton acceptor" evidence="8">
    <location>
        <position position="219"/>
    </location>
</feature>
<comment type="subunit">
    <text evidence="8">Homodimer.</text>
</comment>
<evidence type="ECO:0000256" key="2">
    <source>
        <dbReference type="ARBA" id="ARBA00010219"/>
    </source>
</evidence>
<feature type="active site" description="Proton donor" evidence="8">
    <location>
        <position position="75"/>
    </location>
</feature>
<dbReference type="InterPro" id="IPR001653">
    <property type="entry name" value="DAP_epimerase_DapF"/>
</dbReference>
<keyword evidence="8" id="KW-0963">Cytoplasm</keyword>
<protein>
    <recommendedName>
        <fullName evidence="3 8">Diaminopimelate epimerase</fullName>
        <shortName evidence="8">DAP epimerase</shortName>
        <ecNumber evidence="3 8">5.1.1.7</ecNumber>
    </recommendedName>
    <alternativeName>
        <fullName evidence="8">PLP-independent amino acid racemase</fullName>
    </alternativeName>
</protein>
<feature type="site" description="Could be important to modulate the pK values of the two catalytic cysteine residues" evidence="8">
    <location>
        <position position="210"/>
    </location>
</feature>
<dbReference type="Pfam" id="PF01678">
    <property type="entry name" value="DAP_epimerase"/>
    <property type="match status" value="2"/>
</dbReference>
<gene>
    <name evidence="8 10" type="primary">dapF</name>
    <name evidence="10" type="ORF">V6X73_07320</name>
</gene>
<feature type="binding site" evidence="8">
    <location>
        <begin position="76"/>
        <end position="77"/>
    </location>
    <ligand>
        <name>substrate</name>
    </ligand>
</feature>
<sequence length="279" mass="29655">MGLPFTKMQGLGNDFVVLDGITRPLDVDASLVRALADRRHGVGCDQVLLVEPSTRPGADYRYRIWNADGGEVEHCGNGVRCAARLLHHKGLIDGAVVCFETAGGLARVELLAPPRVAVDMGPAVLEPARIPFDAPARAPLYPLEVAGSDYAIGAASMGNPHAVLPVTDLDNAPVARLGPAIEAHPRFPARCNAGFMQIIDRGHIRLRVYERGVGETPACGTGACAAVVVGVVNDWLDHRVRVDLPGGELVIDWEGEGQSVMMTGPAERVFEGSYLTDKA</sequence>
<feature type="binding site" evidence="8">
    <location>
        <position position="46"/>
    </location>
    <ligand>
        <name>substrate</name>
    </ligand>
</feature>
<comment type="catalytic activity">
    <reaction evidence="7 8">
        <text>(2S,6S)-2,6-diaminopimelate = meso-2,6-diaminopimelate</text>
        <dbReference type="Rhea" id="RHEA:15393"/>
        <dbReference type="ChEBI" id="CHEBI:57609"/>
        <dbReference type="ChEBI" id="CHEBI:57791"/>
        <dbReference type="EC" id="5.1.1.7"/>
    </reaction>
</comment>
<evidence type="ECO:0000313" key="11">
    <source>
        <dbReference type="Proteomes" id="UP001556709"/>
    </source>
</evidence>
<feature type="site" description="Important for dimerization" evidence="8">
    <location>
        <position position="270"/>
    </location>
</feature>
<dbReference type="Gene3D" id="3.10.310.10">
    <property type="entry name" value="Diaminopimelate Epimerase, Chain A, domain 1"/>
    <property type="match status" value="2"/>
</dbReference>
<evidence type="ECO:0000313" key="10">
    <source>
        <dbReference type="EMBL" id="MEX0469532.1"/>
    </source>
</evidence>
<feature type="site" description="Could be important to modulate the pK values of the two catalytic cysteine residues" evidence="8">
    <location>
        <position position="161"/>
    </location>
</feature>
<feature type="binding site" evidence="8">
    <location>
        <begin position="220"/>
        <end position="221"/>
    </location>
    <ligand>
        <name>substrate</name>
    </ligand>
</feature>
<comment type="pathway">
    <text evidence="1 8">Amino-acid biosynthesis; L-lysine biosynthesis via DAP pathway; DL-2,6-diaminopimelate from LL-2,6-diaminopimelate: step 1/1.</text>
</comment>
<dbReference type="PANTHER" id="PTHR31689:SF0">
    <property type="entry name" value="DIAMINOPIMELATE EPIMERASE"/>
    <property type="match status" value="1"/>
</dbReference>
<proteinExistence type="inferred from homology"/>
<organism evidence="10 11">
    <name type="scientific">Spiribacter pallidus</name>
    <dbReference type="NCBI Taxonomy" id="1987936"/>
    <lineage>
        <taxon>Bacteria</taxon>
        <taxon>Pseudomonadati</taxon>
        <taxon>Pseudomonadota</taxon>
        <taxon>Gammaproteobacteria</taxon>
        <taxon>Chromatiales</taxon>
        <taxon>Ectothiorhodospiraceae</taxon>
        <taxon>Spiribacter</taxon>
    </lineage>
</organism>
<reference evidence="10 11" key="1">
    <citation type="submission" date="2024-02" db="EMBL/GenBank/DDBJ databases">
        <title>New especies of Spiribacter isolated from saline water.</title>
        <authorList>
            <person name="Leon M.J."/>
            <person name="De La Haba R."/>
            <person name="Sanchez-Porro C."/>
            <person name="Ventosa A."/>
        </authorList>
    </citation>
    <scope>NUCLEOTIDE SEQUENCE [LARGE SCALE GENOMIC DNA]</scope>
    <source>
        <strain evidence="11">ag22IC6-390</strain>
    </source>
</reference>
<comment type="subcellular location">
    <subcellularLocation>
        <location evidence="8">Cytoplasm</location>
    </subcellularLocation>
</comment>
<feature type="active site" evidence="9">
    <location>
        <position position="75"/>
    </location>
</feature>
<dbReference type="Proteomes" id="UP001556709">
    <property type="component" value="Unassembled WGS sequence"/>
</dbReference>
<dbReference type="RefSeq" id="WP_367959142.1">
    <property type="nucleotide sequence ID" value="NZ_JBAKFK010000003.1"/>
</dbReference>
<name>A0ABV3TD34_9GAMM</name>
<dbReference type="EC" id="5.1.1.7" evidence="3 8"/>
<feature type="binding site" evidence="8">
    <location>
        <position position="192"/>
    </location>
    <ligand>
        <name>substrate</name>
    </ligand>
</feature>
<feature type="binding site" evidence="8">
    <location>
        <begin position="210"/>
        <end position="211"/>
    </location>
    <ligand>
        <name>substrate</name>
    </ligand>
</feature>
<dbReference type="PROSITE" id="PS01326">
    <property type="entry name" value="DAP_EPIMERASE"/>
    <property type="match status" value="1"/>
</dbReference>
<evidence type="ECO:0000256" key="1">
    <source>
        <dbReference type="ARBA" id="ARBA00005196"/>
    </source>
</evidence>
<dbReference type="InterPro" id="IPR018510">
    <property type="entry name" value="DAP_epimerase_AS"/>
</dbReference>
<dbReference type="EMBL" id="JBAKFM010000003">
    <property type="protein sequence ID" value="MEX0469532.1"/>
    <property type="molecule type" value="Genomic_DNA"/>
</dbReference>
<evidence type="ECO:0000256" key="6">
    <source>
        <dbReference type="ARBA" id="ARBA00023235"/>
    </source>
</evidence>
<dbReference type="SUPFAM" id="SSF54506">
    <property type="entry name" value="Diaminopimelate epimerase-like"/>
    <property type="match status" value="1"/>
</dbReference>
<evidence type="ECO:0000256" key="5">
    <source>
        <dbReference type="ARBA" id="ARBA00023154"/>
    </source>
</evidence>
<feature type="binding site" evidence="8">
    <location>
        <position position="66"/>
    </location>
    <ligand>
        <name>substrate</name>
    </ligand>
</feature>
<keyword evidence="6 8" id="KW-0413">Isomerase</keyword>
<evidence type="ECO:0000256" key="7">
    <source>
        <dbReference type="ARBA" id="ARBA00051712"/>
    </source>
</evidence>
<comment type="function">
    <text evidence="8">Catalyzes the stereoinversion of LL-2,6-diaminopimelate (L,L-DAP) to meso-diaminopimelate (meso-DAP), a precursor of L-lysine and an essential component of the bacterial peptidoglycan.</text>
</comment>
<evidence type="ECO:0000256" key="3">
    <source>
        <dbReference type="ARBA" id="ARBA00013080"/>
    </source>
</evidence>
<keyword evidence="11" id="KW-1185">Reference proteome</keyword>
<feature type="binding site" evidence="8">
    <location>
        <position position="13"/>
    </location>
    <ligand>
        <name>substrate</name>
    </ligand>
</feature>
<evidence type="ECO:0000256" key="4">
    <source>
        <dbReference type="ARBA" id="ARBA00022605"/>
    </source>
</evidence>
<evidence type="ECO:0000256" key="9">
    <source>
        <dbReference type="PROSITE-ProRule" id="PRU10125"/>
    </source>
</evidence>
<comment type="caution">
    <text evidence="10">The sequence shown here is derived from an EMBL/GenBank/DDBJ whole genome shotgun (WGS) entry which is preliminary data.</text>
</comment>
<evidence type="ECO:0000256" key="8">
    <source>
        <dbReference type="HAMAP-Rule" id="MF_00197"/>
    </source>
</evidence>
<keyword evidence="4 8" id="KW-0028">Amino-acid biosynthesis</keyword>
<dbReference type="HAMAP" id="MF_00197">
    <property type="entry name" value="DAP_epimerase"/>
    <property type="match status" value="1"/>
</dbReference>